<evidence type="ECO:0000256" key="3">
    <source>
        <dbReference type="ARBA" id="ARBA00022475"/>
    </source>
</evidence>
<evidence type="ECO:0000256" key="4">
    <source>
        <dbReference type="ARBA" id="ARBA00022692"/>
    </source>
</evidence>
<feature type="transmembrane region" description="Helical" evidence="7">
    <location>
        <begin position="212"/>
        <end position="239"/>
    </location>
</feature>
<dbReference type="PANTHER" id="PTHR42925">
    <property type="entry name" value="MULTIDRUG AND TOXIN EFFLUX PROTEIN MATE FAMILY"/>
    <property type="match status" value="1"/>
</dbReference>
<feature type="transmembrane region" description="Helical" evidence="7">
    <location>
        <begin position="81"/>
        <end position="102"/>
    </location>
</feature>
<reference evidence="8" key="2">
    <citation type="submission" date="2021-04" db="EMBL/GenBank/DDBJ databases">
        <authorList>
            <person name="Gilroy R."/>
        </authorList>
    </citation>
    <scope>NUCLEOTIDE SEQUENCE</scope>
    <source>
        <strain evidence="8">USAMLcec2-132</strain>
    </source>
</reference>
<sequence length="469" mass="51569">MNAFSSPHKKSIRSIVRTRLYDKSLSRIDTPQGTLSLFSIFLPLLVESLLTNSMGTVNTLILSQYSDDAVAAVGTANQLLGMIYTFYTVISTGASIFISHRLGAKKRDQASDAAFTAILCSFVLSLLVGGVLSLFAVSLMKMMNLTGQVLADATLYFRICVSFSFFQALISSISAIFRSYGKPKIAVAASLFMNFMNAVLNIIVIFRPFETPLYGVSGIAVTSVMSRGSAFLLIAVCLAKSSLDLQFRKKNWKTLKCIGSILHIGLPGGISSMSYSVSQVVTTSILAILGTTAISTKIYLSSIFFYIYVVGMSLGSATSLIIGWLVGAEEYDKAYRLNLQNLRIAVLLNLAGSTLICIFGRPLLKLFTDDPAIFALAAPIFFVDIFVEIGRAFNHIEDNSLRGAGDVMFSMVISIFSSWAMSILFSYLLGVRLGLGLTGCWIAFMMDELFRGLTFFFRWRSRRWTRKYI</sequence>
<dbReference type="InterPro" id="IPR047135">
    <property type="entry name" value="YsiQ"/>
</dbReference>
<feature type="transmembrane region" description="Helical" evidence="7">
    <location>
        <begin position="305"/>
        <end position="326"/>
    </location>
</feature>
<reference evidence="8" key="1">
    <citation type="journal article" date="2021" name="PeerJ">
        <title>Extensive microbial diversity within the chicken gut microbiome revealed by metagenomics and culture.</title>
        <authorList>
            <person name="Gilroy R."/>
            <person name="Ravi A."/>
            <person name="Getino M."/>
            <person name="Pursley I."/>
            <person name="Horton D.L."/>
            <person name="Alikhan N.F."/>
            <person name="Baker D."/>
            <person name="Gharbi K."/>
            <person name="Hall N."/>
            <person name="Watson M."/>
            <person name="Adriaenssens E.M."/>
            <person name="Foster-Nyarko E."/>
            <person name="Jarju S."/>
            <person name="Secka A."/>
            <person name="Antonio M."/>
            <person name="Oren A."/>
            <person name="Chaudhuri R.R."/>
            <person name="La Ragione R."/>
            <person name="Hildebrand F."/>
            <person name="Pallen M.J."/>
        </authorList>
    </citation>
    <scope>NUCLEOTIDE SEQUENCE</scope>
    <source>
        <strain evidence="8">USAMLcec2-132</strain>
    </source>
</reference>
<organism evidence="8 9">
    <name type="scientific">Candidatus Eisenbergiella merdavium</name>
    <dbReference type="NCBI Taxonomy" id="2838551"/>
    <lineage>
        <taxon>Bacteria</taxon>
        <taxon>Bacillati</taxon>
        <taxon>Bacillota</taxon>
        <taxon>Clostridia</taxon>
        <taxon>Lachnospirales</taxon>
        <taxon>Lachnospiraceae</taxon>
        <taxon>Eisenbergiella</taxon>
    </lineage>
</organism>
<proteinExistence type="predicted"/>
<evidence type="ECO:0000256" key="5">
    <source>
        <dbReference type="ARBA" id="ARBA00022989"/>
    </source>
</evidence>
<dbReference type="CDD" id="cd13134">
    <property type="entry name" value="MATE_like_8"/>
    <property type="match status" value="1"/>
</dbReference>
<name>A0A9D2SQC8_9FIRM</name>
<dbReference type="InterPro" id="IPR002528">
    <property type="entry name" value="MATE_fam"/>
</dbReference>
<evidence type="ECO:0000256" key="1">
    <source>
        <dbReference type="ARBA" id="ARBA00004651"/>
    </source>
</evidence>
<evidence type="ECO:0000313" key="9">
    <source>
        <dbReference type="Proteomes" id="UP000823891"/>
    </source>
</evidence>
<dbReference type="AlphaFoldDB" id="A0A9D2SQC8"/>
<feature type="transmembrane region" description="Helical" evidence="7">
    <location>
        <begin position="35"/>
        <end position="61"/>
    </location>
</feature>
<dbReference type="PANTHER" id="PTHR42925:SF1">
    <property type="entry name" value="VIRULENCE FACTOR MVIN"/>
    <property type="match status" value="1"/>
</dbReference>
<feature type="transmembrane region" description="Helical" evidence="7">
    <location>
        <begin position="185"/>
        <end position="206"/>
    </location>
</feature>
<evidence type="ECO:0000256" key="2">
    <source>
        <dbReference type="ARBA" id="ARBA00022448"/>
    </source>
</evidence>
<dbReference type="PIRSF" id="PIRSF006603">
    <property type="entry name" value="DinF"/>
    <property type="match status" value="1"/>
</dbReference>
<comment type="subcellular location">
    <subcellularLocation>
        <location evidence="1">Cell membrane</location>
        <topology evidence="1">Multi-pass membrane protein</topology>
    </subcellularLocation>
</comment>
<feature type="transmembrane region" description="Helical" evidence="7">
    <location>
        <begin position="370"/>
        <end position="387"/>
    </location>
</feature>
<evidence type="ECO:0000313" key="8">
    <source>
        <dbReference type="EMBL" id="HJC24328.1"/>
    </source>
</evidence>
<feature type="transmembrane region" description="Helical" evidence="7">
    <location>
        <begin position="114"/>
        <end position="135"/>
    </location>
</feature>
<feature type="transmembrane region" description="Helical" evidence="7">
    <location>
        <begin position="407"/>
        <end position="429"/>
    </location>
</feature>
<feature type="transmembrane region" description="Helical" evidence="7">
    <location>
        <begin position="435"/>
        <end position="457"/>
    </location>
</feature>
<dbReference type="EMBL" id="DWWS01000041">
    <property type="protein sequence ID" value="HJC24328.1"/>
    <property type="molecule type" value="Genomic_DNA"/>
</dbReference>
<evidence type="ECO:0000256" key="6">
    <source>
        <dbReference type="ARBA" id="ARBA00023136"/>
    </source>
</evidence>
<comment type="caution">
    <text evidence="8">The sequence shown here is derived from an EMBL/GenBank/DDBJ whole genome shotgun (WGS) entry which is preliminary data.</text>
</comment>
<dbReference type="GO" id="GO:0042910">
    <property type="term" value="F:xenobiotic transmembrane transporter activity"/>
    <property type="evidence" value="ECO:0007669"/>
    <property type="project" value="InterPro"/>
</dbReference>
<dbReference type="InterPro" id="IPR048279">
    <property type="entry name" value="MdtK-like"/>
</dbReference>
<dbReference type="Pfam" id="PF01554">
    <property type="entry name" value="MatE"/>
    <property type="match status" value="2"/>
</dbReference>
<keyword evidence="2" id="KW-0813">Transport</keyword>
<keyword evidence="3" id="KW-1003">Cell membrane</keyword>
<dbReference type="Proteomes" id="UP000823891">
    <property type="component" value="Unassembled WGS sequence"/>
</dbReference>
<evidence type="ECO:0000256" key="7">
    <source>
        <dbReference type="SAM" id="Phobius"/>
    </source>
</evidence>
<feature type="transmembrane region" description="Helical" evidence="7">
    <location>
        <begin position="155"/>
        <end position="178"/>
    </location>
</feature>
<gene>
    <name evidence="8" type="ORF">H9761_11565</name>
</gene>
<keyword evidence="4 7" id="KW-0812">Transmembrane</keyword>
<dbReference type="NCBIfam" id="TIGR00797">
    <property type="entry name" value="matE"/>
    <property type="match status" value="1"/>
</dbReference>
<feature type="transmembrane region" description="Helical" evidence="7">
    <location>
        <begin position="346"/>
        <end position="364"/>
    </location>
</feature>
<protein>
    <submittedName>
        <fullName evidence="8">MATE family efflux transporter</fullName>
    </submittedName>
</protein>
<keyword evidence="6 7" id="KW-0472">Membrane</keyword>
<dbReference type="GO" id="GO:0005886">
    <property type="term" value="C:plasma membrane"/>
    <property type="evidence" value="ECO:0007669"/>
    <property type="project" value="UniProtKB-SubCell"/>
</dbReference>
<keyword evidence="5 7" id="KW-1133">Transmembrane helix</keyword>
<dbReference type="GO" id="GO:0015297">
    <property type="term" value="F:antiporter activity"/>
    <property type="evidence" value="ECO:0007669"/>
    <property type="project" value="InterPro"/>
</dbReference>
<accession>A0A9D2SQC8</accession>